<keyword evidence="4" id="KW-1185">Reference proteome</keyword>
<accession>A0A9D5AKU1</accession>
<dbReference type="Proteomes" id="UP001058974">
    <property type="component" value="Chromosome 5"/>
</dbReference>
<gene>
    <name evidence="3" type="ORF">KIW84_055013</name>
</gene>
<dbReference type="EMBL" id="JAMSHJ010000005">
    <property type="protein sequence ID" value="KAI5409415.1"/>
    <property type="molecule type" value="Genomic_DNA"/>
</dbReference>
<evidence type="ECO:0000259" key="2">
    <source>
        <dbReference type="Pfam" id="PF25597"/>
    </source>
</evidence>
<dbReference type="AlphaFoldDB" id="A0A9D5AKU1"/>
<evidence type="ECO:0000256" key="1">
    <source>
        <dbReference type="SAM" id="MobiDB-lite"/>
    </source>
</evidence>
<evidence type="ECO:0000313" key="3">
    <source>
        <dbReference type="EMBL" id="KAI5409415.1"/>
    </source>
</evidence>
<proteinExistence type="predicted"/>
<dbReference type="InterPro" id="IPR057670">
    <property type="entry name" value="SH3_retrovirus"/>
</dbReference>
<dbReference type="Gramene" id="Psat05G0501300-T1">
    <property type="protein sequence ID" value="KAI5409415.1"/>
    <property type="gene ID" value="KIW84_055013"/>
</dbReference>
<dbReference type="Pfam" id="PF25597">
    <property type="entry name" value="SH3_retrovirus"/>
    <property type="match status" value="1"/>
</dbReference>
<reference evidence="3 4" key="1">
    <citation type="journal article" date="2022" name="Nat. Genet.">
        <title>Improved pea reference genome and pan-genome highlight genomic features and evolutionary characteristics.</title>
        <authorList>
            <person name="Yang T."/>
            <person name="Liu R."/>
            <person name="Luo Y."/>
            <person name="Hu S."/>
            <person name="Wang D."/>
            <person name="Wang C."/>
            <person name="Pandey M.K."/>
            <person name="Ge S."/>
            <person name="Xu Q."/>
            <person name="Li N."/>
            <person name="Li G."/>
            <person name="Huang Y."/>
            <person name="Saxena R.K."/>
            <person name="Ji Y."/>
            <person name="Li M."/>
            <person name="Yan X."/>
            <person name="He Y."/>
            <person name="Liu Y."/>
            <person name="Wang X."/>
            <person name="Xiang C."/>
            <person name="Varshney R.K."/>
            <person name="Ding H."/>
            <person name="Gao S."/>
            <person name="Zong X."/>
        </authorList>
    </citation>
    <scope>NUCLEOTIDE SEQUENCE [LARGE SCALE GENOMIC DNA]</scope>
    <source>
        <strain evidence="3 4">cv. Zhongwan 6</strain>
    </source>
</reference>
<feature type="region of interest" description="Disordered" evidence="1">
    <location>
        <begin position="86"/>
        <end position="113"/>
    </location>
</feature>
<name>A0A9D5AKU1_PEA</name>
<sequence length="113" mass="12920">MCQTKNGKEIVPVEKWTGDKKNVSNLKVFDSFCYKHVPDAKRRKLDDRSRVTLLVGYHSTNAYKINCLVTNKVEFNRDAIMKESEVWGQNKSKSNSSAMLTPELTCEDISDSE</sequence>
<comment type="caution">
    <text evidence="3">The sequence shown here is derived from an EMBL/GenBank/DDBJ whole genome shotgun (WGS) entry which is preliminary data.</text>
</comment>
<organism evidence="3 4">
    <name type="scientific">Pisum sativum</name>
    <name type="common">Garden pea</name>
    <name type="synonym">Lathyrus oleraceus</name>
    <dbReference type="NCBI Taxonomy" id="3888"/>
    <lineage>
        <taxon>Eukaryota</taxon>
        <taxon>Viridiplantae</taxon>
        <taxon>Streptophyta</taxon>
        <taxon>Embryophyta</taxon>
        <taxon>Tracheophyta</taxon>
        <taxon>Spermatophyta</taxon>
        <taxon>Magnoliopsida</taxon>
        <taxon>eudicotyledons</taxon>
        <taxon>Gunneridae</taxon>
        <taxon>Pentapetalae</taxon>
        <taxon>rosids</taxon>
        <taxon>fabids</taxon>
        <taxon>Fabales</taxon>
        <taxon>Fabaceae</taxon>
        <taxon>Papilionoideae</taxon>
        <taxon>50 kb inversion clade</taxon>
        <taxon>NPAAA clade</taxon>
        <taxon>Hologalegina</taxon>
        <taxon>IRL clade</taxon>
        <taxon>Fabeae</taxon>
        <taxon>Lathyrus</taxon>
    </lineage>
</organism>
<protein>
    <recommendedName>
        <fullName evidence="2">Retroviral polymerase SH3-like domain-containing protein</fullName>
    </recommendedName>
</protein>
<evidence type="ECO:0000313" key="4">
    <source>
        <dbReference type="Proteomes" id="UP001058974"/>
    </source>
</evidence>
<feature type="domain" description="Retroviral polymerase SH3-like" evidence="2">
    <location>
        <begin position="33"/>
        <end position="94"/>
    </location>
</feature>
<feature type="compositionally biased region" description="Polar residues" evidence="1">
    <location>
        <begin position="87"/>
        <end position="99"/>
    </location>
</feature>